<comment type="caution">
    <text evidence="1">The sequence shown here is derived from an EMBL/GenBank/DDBJ whole genome shotgun (WGS) entry which is preliminary data.</text>
</comment>
<proteinExistence type="predicted"/>
<gene>
    <name evidence="1" type="ORF">AMJ87_11325</name>
</gene>
<evidence type="ECO:0000313" key="1">
    <source>
        <dbReference type="EMBL" id="KPK68859.1"/>
    </source>
</evidence>
<reference evidence="1 2" key="1">
    <citation type="journal article" date="2015" name="Microbiome">
        <title>Genomic resolution of linkages in carbon, nitrogen, and sulfur cycling among widespread estuary sediment bacteria.</title>
        <authorList>
            <person name="Baker B.J."/>
            <person name="Lazar C.S."/>
            <person name="Teske A.P."/>
            <person name="Dick G.J."/>
        </authorList>
    </citation>
    <scope>NUCLEOTIDE SEQUENCE [LARGE SCALE GENOMIC DNA]</scope>
    <source>
        <strain evidence="1">SM23_60</strain>
    </source>
</reference>
<protein>
    <recommendedName>
        <fullName evidence="3">Polymerase nucleotidyl transferase domain-containing protein</fullName>
    </recommendedName>
</protein>
<dbReference type="Gene3D" id="3.30.460.10">
    <property type="entry name" value="Beta Polymerase, domain 2"/>
    <property type="match status" value="1"/>
</dbReference>
<dbReference type="InterPro" id="IPR043519">
    <property type="entry name" value="NT_sf"/>
</dbReference>
<organism evidence="1 2">
    <name type="scientific">candidate division WOR_3 bacterium SM23_60</name>
    <dbReference type="NCBI Taxonomy" id="1703780"/>
    <lineage>
        <taxon>Bacteria</taxon>
        <taxon>Bacteria division WOR-3</taxon>
    </lineage>
</organism>
<dbReference type="EMBL" id="LJUO01000149">
    <property type="protein sequence ID" value="KPK68859.1"/>
    <property type="molecule type" value="Genomic_DNA"/>
</dbReference>
<evidence type="ECO:0008006" key="3">
    <source>
        <dbReference type="Google" id="ProtNLM"/>
    </source>
</evidence>
<dbReference type="AlphaFoldDB" id="A0A0S8G9P7"/>
<dbReference type="Proteomes" id="UP000051096">
    <property type="component" value="Unassembled WGS sequence"/>
</dbReference>
<name>A0A0S8G9P7_UNCW3</name>
<accession>A0A0S8G9P7</accession>
<sequence length="263" mass="31020">MRDEKVTRQAIIGSFITALKPLDYVLAMWEAGAAAFNRIDAWSDMDLYVVVEDACVEKVVSEIEKTVRSISEYDLTFRLPEPTWHGHSQVFYRLTKASPFLLLDIALMKKSSNNKFLQYTIHGVPIVHFDKNGIVKDDPVDAEAFLKTLKERLEMLRTTFPMFLVFVLKELNRGNDMTALSFYMSYAMRPLIELLRMKYCPYHYNFHTYYIDYELPPEIVKRLSTLFFVAKPQEIRSSLREVERWFMEEIESINIEEVRKKLR</sequence>
<evidence type="ECO:0000313" key="2">
    <source>
        <dbReference type="Proteomes" id="UP000051096"/>
    </source>
</evidence>